<evidence type="ECO:0000256" key="1">
    <source>
        <dbReference type="SAM" id="SignalP"/>
    </source>
</evidence>
<accession>A0ABW9D694</accession>
<feature type="chain" id="PRO_5045106012" evidence="1">
    <location>
        <begin position="34"/>
        <end position="190"/>
    </location>
</feature>
<sequence>MGFDINNGERVVRKIIFTLMALLSVCVTASSWAAGESPDQIAADSIRSGCFVSFSKELHPVADDPLSTPPFDVLANWRCDDGEQLPLDRYEVNGSSPEVATVFYWKNTNIIVLVKWTISSQASDYEGDYYKVFIYKYKRASDQSTLTRDDLAMKSFPPGWNGSNKNGKLLSYPFKDAVSIRRKLRTMQLN</sequence>
<name>A0ABW9D694_9BURK</name>
<protein>
    <submittedName>
        <fullName evidence="2">Uncharacterized protein</fullName>
    </submittedName>
</protein>
<comment type="caution">
    <text evidence="2">The sequence shown here is derived from an EMBL/GenBank/DDBJ whole genome shotgun (WGS) entry which is preliminary data.</text>
</comment>
<proteinExistence type="predicted"/>
<keyword evidence="3" id="KW-1185">Reference proteome</keyword>
<dbReference type="Proteomes" id="UP001629367">
    <property type="component" value="Unassembled WGS sequence"/>
</dbReference>
<gene>
    <name evidence="2" type="ORF">PQQ68_15500</name>
</gene>
<evidence type="ECO:0000313" key="2">
    <source>
        <dbReference type="EMBL" id="MFM0594431.1"/>
    </source>
</evidence>
<evidence type="ECO:0000313" key="3">
    <source>
        <dbReference type="Proteomes" id="UP001629367"/>
    </source>
</evidence>
<reference evidence="2 3" key="1">
    <citation type="journal article" date="2024" name="Chem. Sci.">
        <title>Discovery of megapolipeptins by genome mining of a Burkholderiales bacteria collection.</title>
        <authorList>
            <person name="Paulo B.S."/>
            <person name="Recchia M.J.J."/>
            <person name="Lee S."/>
            <person name="Fergusson C.H."/>
            <person name="Romanowski S.B."/>
            <person name="Hernandez A."/>
            <person name="Krull N."/>
            <person name="Liu D.Y."/>
            <person name="Cavanagh H."/>
            <person name="Bos A."/>
            <person name="Gray C.A."/>
            <person name="Murphy B.T."/>
            <person name="Linington R.G."/>
            <person name="Eustaquio A.S."/>
        </authorList>
    </citation>
    <scope>NUCLEOTIDE SEQUENCE [LARGE SCALE GENOMIC DNA]</scope>
    <source>
        <strain evidence="2 3">RL17-335-BIF-A</strain>
    </source>
</reference>
<organism evidence="2 3">
    <name type="scientific">Paraburkholderia dilworthii</name>
    <dbReference type="NCBI Taxonomy" id="948106"/>
    <lineage>
        <taxon>Bacteria</taxon>
        <taxon>Pseudomonadati</taxon>
        <taxon>Pseudomonadota</taxon>
        <taxon>Betaproteobacteria</taxon>
        <taxon>Burkholderiales</taxon>
        <taxon>Burkholderiaceae</taxon>
        <taxon>Paraburkholderia</taxon>
    </lineage>
</organism>
<keyword evidence="1" id="KW-0732">Signal</keyword>
<dbReference type="EMBL" id="JAQQBZ010000009">
    <property type="protein sequence ID" value="MFM0594431.1"/>
    <property type="molecule type" value="Genomic_DNA"/>
</dbReference>
<feature type="signal peptide" evidence="1">
    <location>
        <begin position="1"/>
        <end position="33"/>
    </location>
</feature>
<dbReference type="RefSeq" id="WP_408213238.1">
    <property type="nucleotide sequence ID" value="NZ_JAQQBZ010000009.1"/>
</dbReference>